<dbReference type="RefSeq" id="WP_020911144.1">
    <property type="nucleotide sequence ID" value="NC_011566.1"/>
</dbReference>
<dbReference type="eggNOG" id="ENOG5033U0Z">
    <property type="taxonomic scope" value="Bacteria"/>
</dbReference>
<dbReference type="Gene3D" id="3.60.60.10">
    <property type="entry name" value="Penicillin V Acylase, Chain A"/>
    <property type="match status" value="1"/>
</dbReference>
<dbReference type="HOGENOM" id="CLU_713505_0_0_6"/>
<dbReference type="EMBL" id="CP000472">
    <property type="protein sequence ID" value="ACJ27766.1"/>
    <property type="molecule type" value="Genomic_DNA"/>
</dbReference>
<keyword evidence="1" id="KW-0732">Signal</keyword>
<protein>
    <recommendedName>
        <fullName evidence="2">Peptidase C45 hydrolase domain-containing protein</fullName>
    </recommendedName>
</protein>
<evidence type="ECO:0000259" key="2">
    <source>
        <dbReference type="Pfam" id="PF03417"/>
    </source>
</evidence>
<organism evidence="3 4">
    <name type="scientific">Shewanella piezotolerans (strain WP3 / JCM 13877)</name>
    <dbReference type="NCBI Taxonomy" id="225849"/>
    <lineage>
        <taxon>Bacteria</taxon>
        <taxon>Pseudomonadati</taxon>
        <taxon>Pseudomonadota</taxon>
        <taxon>Gammaproteobacteria</taxon>
        <taxon>Alteromonadales</taxon>
        <taxon>Shewanellaceae</taxon>
        <taxon>Shewanella</taxon>
    </lineage>
</organism>
<dbReference type="InterPro" id="IPR005079">
    <property type="entry name" value="Peptidase_C45_hydrolase"/>
</dbReference>
<reference evidence="3 4" key="1">
    <citation type="journal article" date="2008" name="PLoS ONE">
        <title>Environmental adaptation: genomic analysis of the piezotolerant and psychrotolerant deep-sea iron reducing bacterium Shewanella piezotolerans WP3.</title>
        <authorList>
            <person name="Wang F."/>
            <person name="Wang J."/>
            <person name="Jian H."/>
            <person name="Zhang B."/>
            <person name="Li S."/>
            <person name="Wang F."/>
            <person name="Zeng X."/>
            <person name="Gao L."/>
            <person name="Bartlett D.H."/>
            <person name="Yu J."/>
            <person name="Hu S."/>
            <person name="Xiao X."/>
        </authorList>
    </citation>
    <scope>NUCLEOTIDE SEQUENCE [LARGE SCALE GENOMIC DNA]</scope>
    <source>
        <strain evidence="4">WP3 / JCM 13877</strain>
    </source>
</reference>
<feature type="chain" id="PRO_5002870027" description="Peptidase C45 hydrolase domain-containing protein" evidence="1">
    <location>
        <begin position="25"/>
        <end position="387"/>
    </location>
</feature>
<dbReference type="STRING" id="225849.swp_0962"/>
<feature type="domain" description="Peptidase C45 hydrolase" evidence="2">
    <location>
        <begin position="233"/>
        <end position="376"/>
    </location>
</feature>
<accession>B8CK63</accession>
<proteinExistence type="predicted"/>
<dbReference type="OrthoDB" id="5844881at2"/>
<dbReference type="KEGG" id="swp:swp_0962"/>
<dbReference type="Pfam" id="PF03417">
    <property type="entry name" value="AAT"/>
    <property type="match status" value="1"/>
</dbReference>
<gene>
    <name evidence="3" type="ordered locus">swp_0962</name>
</gene>
<name>B8CK63_SHEPW</name>
<sequence length="387" mass="41654">MKNSIKTLTVAVALASTIGTFSFAASAKQAPGEALDYYAPDRTAHQVGAEVVDLSGKGQEALAQHLATLHRLTPEQTVLDIAVNAVANNQAIAPKYAELMQRQAEIKGVKVHELYAAIAQADWDINKSFVTAGDNLTMLQGAVETMRGCTTLAFAEAGIVAQNNDMNINNLLTAETTVIKTDERIFLATDGGHFQGMGKHVAAVLNFMGEPSAPSATVETKNVVTPDAVFAAITASKSVEDAFNKLKDYTTPVAISFTIADDNGDHGAIEMTTNGTRLVRGESGIGHGNHTAEMRATFLEDKTELEANMIFADTFAREDAANIFINYAKERTVRGMQFILEQKPLNLTKYDSDFVTVESMVFDTKAGCAYVSGDNPKFGDYTKVCFN</sequence>
<dbReference type="AlphaFoldDB" id="B8CK63"/>
<evidence type="ECO:0000313" key="4">
    <source>
        <dbReference type="Proteomes" id="UP000000753"/>
    </source>
</evidence>
<evidence type="ECO:0000313" key="3">
    <source>
        <dbReference type="EMBL" id="ACJ27766.1"/>
    </source>
</evidence>
<feature type="signal peptide" evidence="1">
    <location>
        <begin position="1"/>
        <end position="24"/>
    </location>
</feature>
<dbReference type="Proteomes" id="UP000000753">
    <property type="component" value="Chromosome"/>
</dbReference>
<keyword evidence="4" id="KW-1185">Reference proteome</keyword>
<evidence type="ECO:0000256" key="1">
    <source>
        <dbReference type="SAM" id="SignalP"/>
    </source>
</evidence>